<evidence type="ECO:0000313" key="1">
    <source>
        <dbReference type="EMBL" id="KAG0249690.1"/>
    </source>
</evidence>
<dbReference type="Proteomes" id="UP000807716">
    <property type="component" value="Unassembled WGS sequence"/>
</dbReference>
<reference evidence="1" key="1">
    <citation type="journal article" date="2020" name="Fungal Divers.">
        <title>Resolving the Mortierellaceae phylogeny through synthesis of multi-gene phylogenetics and phylogenomics.</title>
        <authorList>
            <person name="Vandepol N."/>
            <person name="Liber J."/>
            <person name="Desiro A."/>
            <person name="Na H."/>
            <person name="Kennedy M."/>
            <person name="Barry K."/>
            <person name="Grigoriev I.V."/>
            <person name="Miller A.N."/>
            <person name="O'Donnell K."/>
            <person name="Stajich J.E."/>
            <person name="Bonito G."/>
        </authorList>
    </citation>
    <scope>NUCLEOTIDE SEQUENCE</scope>
    <source>
        <strain evidence="1">BC1065</strain>
    </source>
</reference>
<protein>
    <submittedName>
        <fullName evidence="1">Uncharacterized protein</fullName>
    </submittedName>
</protein>
<evidence type="ECO:0000313" key="2">
    <source>
        <dbReference type="Proteomes" id="UP000807716"/>
    </source>
</evidence>
<proteinExistence type="predicted"/>
<comment type="caution">
    <text evidence="1">The sequence shown here is derived from an EMBL/GenBank/DDBJ whole genome shotgun (WGS) entry which is preliminary data.</text>
</comment>
<name>A0A9P6PPG2_9FUNG</name>
<gene>
    <name evidence="1" type="ORF">DFQ27_009847</name>
</gene>
<keyword evidence="2" id="KW-1185">Reference proteome</keyword>
<sequence>MRQLLGTCRGGDYGELTRFLDGSLVDSRCNRRLRPDYLVSTSMRGIDYTIVSIEAKTPRNNGKGQIWDEVAKLGNEMKLCLDSILSLGPSRPAVVQGVIIKDDTMSVYRLSLESEGVYVMKFFAQCVICSRRSGLFPLARMLEILQAVKDLAADMIELIRSTVLEPGEPLPLRTQLPQYPCSRYDLHSDKNIGYCSEHVQLSTPGGRGRATWPRVSTPRVREYNDAGLYSCNPTHASDAEKRRTRSMVDALELRPFTWKDLEGAEPSCLLEMLIFSGDDVLLAYKVEAYGTETPRDAHAQVVLETGSMSFKVENVLHDSTHKVMVGCIRWCVLVTMAVMLTSGQVIVGPNNTVFHPRATSCVFIRKTRREDLVSAVPRQLRSKFDMEDTFALYATVHPLFAVYNTMPVTPGTLWFFKCKTAWSGIKIAAFLFFELHENRKIIKTVVQKHLKEALTACKGKLCQKLKIVKDLLQVMADEEVFPVSSSVNRCLTDLAQTLSSEITDLNHNQIKAAVAQKIYARFRSQKIVKI</sequence>
<dbReference type="OrthoDB" id="2429912at2759"/>
<dbReference type="AlphaFoldDB" id="A0A9P6PPG2"/>
<organism evidence="1 2">
    <name type="scientific">Actinomortierella ambigua</name>
    <dbReference type="NCBI Taxonomy" id="1343610"/>
    <lineage>
        <taxon>Eukaryota</taxon>
        <taxon>Fungi</taxon>
        <taxon>Fungi incertae sedis</taxon>
        <taxon>Mucoromycota</taxon>
        <taxon>Mortierellomycotina</taxon>
        <taxon>Mortierellomycetes</taxon>
        <taxon>Mortierellales</taxon>
        <taxon>Mortierellaceae</taxon>
        <taxon>Actinomortierella</taxon>
    </lineage>
</organism>
<accession>A0A9P6PPG2</accession>
<dbReference type="EMBL" id="JAAAJB010000957">
    <property type="protein sequence ID" value="KAG0249690.1"/>
    <property type="molecule type" value="Genomic_DNA"/>
</dbReference>